<protein>
    <submittedName>
        <fullName evidence="2">Uncharacterized protein</fullName>
    </submittedName>
</protein>
<feature type="compositionally biased region" description="Low complexity" evidence="1">
    <location>
        <begin position="123"/>
        <end position="140"/>
    </location>
</feature>
<feature type="compositionally biased region" description="Low complexity" evidence="1">
    <location>
        <begin position="10"/>
        <end position="43"/>
    </location>
</feature>
<proteinExistence type="predicted"/>
<feature type="region of interest" description="Disordered" evidence="1">
    <location>
        <begin position="1"/>
        <end position="231"/>
    </location>
</feature>
<feature type="compositionally biased region" description="Polar residues" evidence="1">
    <location>
        <begin position="141"/>
        <end position="151"/>
    </location>
</feature>
<feature type="compositionally biased region" description="Low complexity" evidence="1">
    <location>
        <begin position="77"/>
        <end position="112"/>
    </location>
</feature>
<reference evidence="2 3" key="1">
    <citation type="journal article" date="2016" name="Front. Microbiol.">
        <title>Genome and transcriptome sequences reveal the specific parasitism of the nematophagous Purpureocillium lilacinum 36-1.</title>
        <authorList>
            <person name="Xie J."/>
            <person name="Li S."/>
            <person name="Mo C."/>
            <person name="Xiao X."/>
            <person name="Peng D."/>
            <person name="Wang G."/>
            <person name="Xiao Y."/>
        </authorList>
    </citation>
    <scope>NUCLEOTIDE SEQUENCE [LARGE SCALE GENOMIC DNA]</scope>
    <source>
        <strain evidence="2 3">36-1</strain>
    </source>
</reference>
<accession>A0A2U3EMD3</accession>
<name>A0A2U3EMD3_PURLI</name>
<comment type="caution">
    <text evidence="2">The sequence shown here is derived from an EMBL/GenBank/DDBJ whole genome shotgun (WGS) entry which is preliminary data.</text>
</comment>
<feature type="compositionally biased region" description="Polar residues" evidence="1">
    <location>
        <begin position="179"/>
        <end position="202"/>
    </location>
</feature>
<gene>
    <name evidence="2" type="ORF">PCL_06323</name>
</gene>
<dbReference type="EMBL" id="LCWV01000002">
    <property type="protein sequence ID" value="PWI75665.1"/>
    <property type="molecule type" value="Genomic_DNA"/>
</dbReference>
<evidence type="ECO:0000256" key="1">
    <source>
        <dbReference type="SAM" id="MobiDB-lite"/>
    </source>
</evidence>
<feature type="compositionally biased region" description="Low complexity" evidence="1">
    <location>
        <begin position="166"/>
        <end position="177"/>
    </location>
</feature>
<sequence>MPTPSSSTKSHPGTTRSSSSRPSHTLTRSSDTKTWTRSTTETSLPPAPTRSSSTKSHPGSTRSSSKPSGTPTHSSKTKTWTRPTTTSGHSHTSKSTQTPTHSTRTWTRSSTPGHSHTSKRTQTPTHSTNTRTWTRSTTTPGHSHTSRSTHTGLPPAPTKSSKTHSHPGTTHPTSEPGCTCSSHSSGATSHPGSTRSFTTKTGSAPAPTRTHPGSTRSTTKGGFSTSITRTWSAPQPTGNCAAAKGLCPSRDLPRACLELAPGPESDPPYGHELTPLLPACYQALGTAASFPSVATCLRPEKITDSTEGKDIVACLNRTLPQSCIQVLPQACQDLKGVDLGLHPIVDACVKSLGAFANDEILKCTQKEVASGDAILKCILHATGLPNPEDPYYCKPRRKCIQRLPRACDMRYERVFWRWDGDVKPCLNRLGWASSLVSHCVAGRKSGDRTDGKIVMQCIWDTVKDVCLEELPHSCRELPGVKAAQYAHAARQCHWDLGPFASSEVTRCLNAKKRTGQEAVECMNRRVFR</sequence>
<evidence type="ECO:0000313" key="2">
    <source>
        <dbReference type="EMBL" id="PWI75665.1"/>
    </source>
</evidence>
<feature type="compositionally biased region" description="Polar residues" evidence="1">
    <location>
        <begin position="49"/>
        <end position="73"/>
    </location>
</feature>
<evidence type="ECO:0000313" key="3">
    <source>
        <dbReference type="Proteomes" id="UP000245956"/>
    </source>
</evidence>
<feature type="compositionally biased region" description="Polar residues" evidence="1">
    <location>
        <begin position="211"/>
        <end position="231"/>
    </location>
</feature>
<dbReference type="AlphaFoldDB" id="A0A2U3EMD3"/>
<organism evidence="2 3">
    <name type="scientific">Purpureocillium lilacinum</name>
    <name type="common">Paecilomyces lilacinus</name>
    <dbReference type="NCBI Taxonomy" id="33203"/>
    <lineage>
        <taxon>Eukaryota</taxon>
        <taxon>Fungi</taxon>
        <taxon>Dikarya</taxon>
        <taxon>Ascomycota</taxon>
        <taxon>Pezizomycotina</taxon>
        <taxon>Sordariomycetes</taxon>
        <taxon>Hypocreomycetidae</taxon>
        <taxon>Hypocreales</taxon>
        <taxon>Ophiocordycipitaceae</taxon>
        <taxon>Purpureocillium</taxon>
    </lineage>
</organism>
<dbReference type="Proteomes" id="UP000245956">
    <property type="component" value="Unassembled WGS sequence"/>
</dbReference>